<protein>
    <submittedName>
        <fullName evidence="6">Two-component system OmpR family response regulator</fullName>
    </submittedName>
</protein>
<dbReference type="InterPro" id="IPR036388">
    <property type="entry name" value="WH-like_DNA-bd_sf"/>
</dbReference>
<dbReference type="GO" id="GO:0000156">
    <property type="term" value="F:phosphorelay response regulator activity"/>
    <property type="evidence" value="ECO:0007669"/>
    <property type="project" value="TreeGrafter"/>
</dbReference>
<feature type="domain" description="Response regulatory" evidence="4">
    <location>
        <begin position="2"/>
        <end position="112"/>
    </location>
</feature>
<dbReference type="Gene3D" id="1.10.10.10">
    <property type="entry name" value="Winged helix-like DNA-binding domain superfamily/Winged helix DNA-binding domain"/>
    <property type="match status" value="1"/>
</dbReference>
<dbReference type="RefSeq" id="WP_130482574.1">
    <property type="nucleotide sequence ID" value="NZ_SGWV01000010.1"/>
</dbReference>
<dbReference type="PROSITE" id="PS51755">
    <property type="entry name" value="OMPR_PHOB"/>
    <property type="match status" value="1"/>
</dbReference>
<dbReference type="Pfam" id="PF00072">
    <property type="entry name" value="Response_reg"/>
    <property type="match status" value="1"/>
</dbReference>
<dbReference type="GO" id="GO:0005829">
    <property type="term" value="C:cytosol"/>
    <property type="evidence" value="ECO:0007669"/>
    <property type="project" value="TreeGrafter"/>
</dbReference>
<dbReference type="PROSITE" id="PS50110">
    <property type="entry name" value="RESPONSE_REGULATORY"/>
    <property type="match status" value="1"/>
</dbReference>
<evidence type="ECO:0000256" key="1">
    <source>
        <dbReference type="ARBA" id="ARBA00023125"/>
    </source>
</evidence>
<dbReference type="AlphaFoldDB" id="A0A4Q7LF20"/>
<keyword evidence="7" id="KW-1185">Reference proteome</keyword>
<dbReference type="SMART" id="SM00448">
    <property type="entry name" value="REC"/>
    <property type="match status" value="1"/>
</dbReference>
<evidence type="ECO:0000259" key="4">
    <source>
        <dbReference type="PROSITE" id="PS50110"/>
    </source>
</evidence>
<keyword evidence="2" id="KW-0597">Phosphoprotein</keyword>
<feature type="DNA-binding region" description="OmpR/PhoB-type" evidence="3">
    <location>
        <begin position="118"/>
        <end position="213"/>
    </location>
</feature>
<dbReference type="Proteomes" id="UP000293433">
    <property type="component" value="Unassembled WGS sequence"/>
</dbReference>
<dbReference type="PANTHER" id="PTHR48111">
    <property type="entry name" value="REGULATOR OF RPOS"/>
    <property type="match status" value="1"/>
</dbReference>
<evidence type="ECO:0000259" key="5">
    <source>
        <dbReference type="PROSITE" id="PS51755"/>
    </source>
</evidence>
<dbReference type="GO" id="GO:0006355">
    <property type="term" value="P:regulation of DNA-templated transcription"/>
    <property type="evidence" value="ECO:0007669"/>
    <property type="project" value="InterPro"/>
</dbReference>
<feature type="modified residue" description="4-aspartylphosphate" evidence="2">
    <location>
        <position position="47"/>
    </location>
</feature>
<dbReference type="Pfam" id="PF00486">
    <property type="entry name" value="Trans_reg_C"/>
    <property type="match status" value="1"/>
</dbReference>
<organism evidence="6 7">
    <name type="scientific">Sphaerotilus mobilis</name>
    <dbReference type="NCBI Taxonomy" id="47994"/>
    <lineage>
        <taxon>Bacteria</taxon>
        <taxon>Pseudomonadati</taxon>
        <taxon>Pseudomonadota</taxon>
        <taxon>Betaproteobacteria</taxon>
        <taxon>Burkholderiales</taxon>
        <taxon>Sphaerotilaceae</taxon>
        <taxon>Sphaerotilus</taxon>
    </lineage>
</organism>
<dbReference type="SUPFAM" id="SSF52172">
    <property type="entry name" value="CheY-like"/>
    <property type="match status" value="1"/>
</dbReference>
<dbReference type="InterPro" id="IPR011006">
    <property type="entry name" value="CheY-like_superfamily"/>
</dbReference>
<proteinExistence type="predicted"/>
<name>A0A4Q7LF20_9BURK</name>
<dbReference type="CDD" id="cd00383">
    <property type="entry name" value="trans_reg_C"/>
    <property type="match status" value="1"/>
</dbReference>
<dbReference type="EMBL" id="SGWV01000010">
    <property type="protein sequence ID" value="RZS53105.1"/>
    <property type="molecule type" value="Genomic_DNA"/>
</dbReference>
<evidence type="ECO:0000256" key="2">
    <source>
        <dbReference type="PROSITE-ProRule" id="PRU00169"/>
    </source>
</evidence>
<feature type="domain" description="OmpR/PhoB-type" evidence="5">
    <location>
        <begin position="118"/>
        <end position="213"/>
    </location>
</feature>
<accession>A0A4Q7LF20</accession>
<dbReference type="OrthoDB" id="9802426at2"/>
<gene>
    <name evidence="6" type="ORF">EV685_2728</name>
</gene>
<dbReference type="PANTHER" id="PTHR48111:SF36">
    <property type="entry name" value="TRANSCRIPTIONAL REGULATORY PROTEIN CUTR"/>
    <property type="match status" value="1"/>
</dbReference>
<comment type="caution">
    <text evidence="6">The sequence shown here is derived from an EMBL/GenBank/DDBJ whole genome shotgun (WGS) entry which is preliminary data.</text>
</comment>
<dbReference type="SMART" id="SM00862">
    <property type="entry name" value="Trans_reg_C"/>
    <property type="match status" value="1"/>
</dbReference>
<dbReference type="GO" id="GO:0032993">
    <property type="term" value="C:protein-DNA complex"/>
    <property type="evidence" value="ECO:0007669"/>
    <property type="project" value="TreeGrafter"/>
</dbReference>
<dbReference type="Gene3D" id="6.10.250.690">
    <property type="match status" value="1"/>
</dbReference>
<dbReference type="GO" id="GO:0000976">
    <property type="term" value="F:transcription cis-regulatory region binding"/>
    <property type="evidence" value="ECO:0007669"/>
    <property type="project" value="TreeGrafter"/>
</dbReference>
<evidence type="ECO:0000313" key="6">
    <source>
        <dbReference type="EMBL" id="RZS53105.1"/>
    </source>
</evidence>
<dbReference type="InterPro" id="IPR039420">
    <property type="entry name" value="WalR-like"/>
</dbReference>
<dbReference type="InterPro" id="IPR016032">
    <property type="entry name" value="Sig_transdc_resp-reg_C-effctor"/>
</dbReference>
<keyword evidence="1 3" id="KW-0238">DNA-binding</keyword>
<dbReference type="SUPFAM" id="SSF46894">
    <property type="entry name" value="C-terminal effector domain of the bipartite response regulators"/>
    <property type="match status" value="1"/>
</dbReference>
<dbReference type="Gene3D" id="3.40.50.2300">
    <property type="match status" value="1"/>
</dbReference>
<dbReference type="InterPro" id="IPR001789">
    <property type="entry name" value="Sig_transdc_resp-reg_receiver"/>
</dbReference>
<sequence>MHILLLEDDIDLGQAVSDHLEAAGHEVYWCKMIGQARGISCDMALFDLNLPDGDSTDLLRDWRSQGNQTPVLALTARDQVSDRIRGLQAGADDYLVKPFDLDELLARVEAVRRRSTPSPRLKVRDNEIDLEHRTVLRGGLVLDLTALEWAILRCLANRPGRIHSRAEIEADISAGGLHSGDSNTLEVIISRLRKKMGTETISTHRGLGYRLDV</sequence>
<dbReference type="InterPro" id="IPR001867">
    <property type="entry name" value="OmpR/PhoB-type_DNA-bd"/>
</dbReference>
<reference evidence="6 7" key="1">
    <citation type="submission" date="2019-02" db="EMBL/GenBank/DDBJ databases">
        <title>Genomic Encyclopedia of Type Strains, Phase IV (KMG-IV): sequencing the most valuable type-strain genomes for metagenomic binning, comparative biology and taxonomic classification.</title>
        <authorList>
            <person name="Goeker M."/>
        </authorList>
    </citation>
    <scope>NUCLEOTIDE SEQUENCE [LARGE SCALE GENOMIC DNA]</scope>
    <source>
        <strain evidence="6 7">DSM 10617</strain>
    </source>
</reference>
<evidence type="ECO:0000313" key="7">
    <source>
        <dbReference type="Proteomes" id="UP000293433"/>
    </source>
</evidence>
<evidence type="ECO:0000256" key="3">
    <source>
        <dbReference type="PROSITE-ProRule" id="PRU01091"/>
    </source>
</evidence>